<evidence type="ECO:0000256" key="2">
    <source>
        <dbReference type="ARBA" id="ARBA00004443"/>
    </source>
</evidence>
<evidence type="ECO:0000256" key="11">
    <source>
        <dbReference type="ARBA" id="ARBA00022990"/>
    </source>
</evidence>
<keyword evidence="8" id="KW-0679">Respiratory chain</keyword>
<proteinExistence type="inferred from homology"/>
<dbReference type="PANTHER" id="PTHR12868:SF0">
    <property type="entry name" value="NADH DEHYDROGENASE [UBIQUINONE] 1 BETA SUBCOMPLEX SUBUNIT 9"/>
    <property type="match status" value="1"/>
</dbReference>
<evidence type="ECO:0000256" key="7">
    <source>
        <dbReference type="ARBA" id="ARBA00022553"/>
    </source>
</evidence>
<evidence type="ECO:0000256" key="10">
    <source>
        <dbReference type="ARBA" id="ARBA00022982"/>
    </source>
</evidence>
<evidence type="ECO:0000256" key="5">
    <source>
        <dbReference type="ARBA" id="ARBA00018684"/>
    </source>
</evidence>
<keyword evidence="11" id="KW-0007">Acetylation</keyword>
<evidence type="ECO:0000313" key="18">
    <source>
        <dbReference type="RefSeq" id="XP_020652198.1"/>
    </source>
</evidence>
<reference evidence="18" key="1">
    <citation type="submission" date="2025-08" db="UniProtKB">
        <authorList>
            <consortium name="RefSeq"/>
        </authorList>
    </citation>
    <scope>IDENTIFICATION</scope>
</reference>
<keyword evidence="12" id="KW-0496">Mitochondrion</keyword>
<organism evidence="17 18">
    <name type="scientific">Pogona vitticeps</name>
    <name type="common">central bearded dragon</name>
    <dbReference type="NCBI Taxonomy" id="103695"/>
    <lineage>
        <taxon>Eukaryota</taxon>
        <taxon>Metazoa</taxon>
        <taxon>Chordata</taxon>
        <taxon>Craniata</taxon>
        <taxon>Vertebrata</taxon>
        <taxon>Euteleostomi</taxon>
        <taxon>Lepidosauria</taxon>
        <taxon>Squamata</taxon>
        <taxon>Bifurcata</taxon>
        <taxon>Unidentata</taxon>
        <taxon>Episquamata</taxon>
        <taxon>Toxicofera</taxon>
        <taxon>Iguania</taxon>
        <taxon>Acrodonta</taxon>
        <taxon>Agamidae</taxon>
        <taxon>Amphibolurinae</taxon>
        <taxon>Pogona</taxon>
    </lineage>
</organism>
<evidence type="ECO:0000256" key="15">
    <source>
        <dbReference type="ARBA" id="ARBA00032528"/>
    </source>
</evidence>
<comment type="subcellular location">
    <subcellularLocation>
        <location evidence="2">Mitochondrion inner membrane</location>
        <topology evidence="2">Peripheral membrane protein</topology>
        <orientation evidence="2">Matrix side</orientation>
    </subcellularLocation>
</comment>
<protein>
    <recommendedName>
        <fullName evidence="5">NADH dehydrogenase [ubiquinone] 1 beta subcomplex subunit 9</fullName>
    </recommendedName>
    <alternativeName>
        <fullName evidence="14">Complex I-B22</fullName>
    </alternativeName>
    <alternativeName>
        <fullName evidence="15">NADH-ubiquinone oxidoreductase B22 subunit</fullName>
    </alternativeName>
</protein>
<dbReference type="GeneID" id="110080544"/>
<comment type="function">
    <text evidence="1">Accessory subunit of the mitochondrial membrane respiratory chain NADH dehydrogenase (Complex I), that is believed to be not involved in catalysis. Complex I functions in the transfer of electrons from NADH to the respiratory chain. The immediate electron acceptor for the enzyme is believed to be ubiquinone.</text>
</comment>
<name>A0A6J0TX65_9SAUR</name>
<evidence type="ECO:0000256" key="9">
    <source>
        <dbReference type="ARBA" id="ARBA00022792"/>
    </source>
</evidence>
<dbReference type="InterPro" id="IPR045292">
    <property type="entry name" value="Complex1_LYR_NDUFB9_LYRM3"/>
</dbReference>
<keyword evidence="13" id="KW-0472">Membrane</keyword>
<dbReference type="Proteomes" id="UP001652642">
    <property type="component" value="Chromosome 4"/>
</dbReference>
<evidence type="ECO:0000256" key="12">
    <source>
        <dbReference type="ARBA" id="ARBA00023128"/>
    </source>
</evidence>
<evidence type="ECO:0000313" key="17">
    <source>
        <dbReference type="Proteomes" id="UP001652642"/>
    </source>
</evidence>
<dbReference type="AlphaFoldDB" id="A0A6J0TX65"/>
<dbReference type="CDD" id="cd20263">
    <property type="entry name" value="Complex1_LYR_NDUFB9_LYRM3"/>
    <property type="match status" value="1"/>
</dbReference>
<gene>
    <name evidence="18" type="primary">NDUFB9</name>
</gene>
<accession>A0A6J0TX65</accession>
<dbReference type="PANTHER" id="PTHR12868">
    <property type="entry name" value="NADH-UBIQUINONE OXIDOREDUCTASE B22 SUBUNIT"/>
    <property type="match status" value="1"/>
</dbReference>
<sequence>MSAFLTHQQKVLRLYKRAVRHLEAWCIHRDKFRYHACLLRARFDEHKNEKDMVKATQLLMAGEVEFWDSQHPEPLTFPTAPGGVAFERSDTYKIPDWILDQWHPSEKARFPDYFAKREKWKKLRMESWEREVQQLMEETPEGGPTTEALPPARREGDLPPLWWDYVTRSRENPI</sequence>
<keyword evidence="10" id="KW-0249">Electron transport</keyword>
<dbReference type="InterPro" id="IPR008011">
    <property type="entry name" value="Complex1_LYR_dom"/>
</dbReference>
<dbReference type="GO" id="GO:0006120">
    <property type="term" value="P:mitochondrial electron transport, NADH to ubiquinone"/>
    <property type="evidence" value="ECO:0007669"/>
    <property type="project" value="InterPro"/>
</dbReference>
<evidence type="ECO:0000256" key="8">
    <source>
        <dbReference type="ARBA" id="ARBA00022660"/>
    </source>
</evidence>
<evidence type="ECO:0000256" key="1">
    <source>
        <dbReference type="ARBA" id="ARBA00002920"/>
    </source>
</evidence>
<keyword evidence="17" id="KW-1185">Reference proteome</keyword>
<dbReference type="Pfam" id="PF05347">
    <property type="entry name" value="Complex1_LYR"/>
    <property type="match status" value="1"/>
</dbReference>
<dbReference type="FunCoup" id="A0A6J0TX65">
    <property type="interactions" value="904"/>
</dbReference>
<dbReference type="InParanoid" id="A0A6J0TX65"/>
<dbReference type="InterPro" id="IPR033034">
    <property type="entry name" value="NDUFB9"/>
</dbReference>
<keyword evidence="9" id="KW-0999">Mitochondrion inner membrane</keyword>
<evidence type="ECO:0000256" key="4">
    <source>
        <dbReference type="ARBA" id="ARBA00011790"/>
    </source>
</evidence>
<keyword evidence="6" id="KW-0813">Transport</keyword>
<dbReference type="RefSeq" id="XP_020652198.1">
    <property type="nucleotide sequence ID" value="XM_020796539.2"/>
</dbReference>
<feature type="domain" description="Complex 1 LYR protein" evidence="16">
    <location>
        <begin position="9"/>
        <end position="63"/>
    </location>
</feature>
<dbReference type="GO" id="GO:0005743">
    <property type="term" value="C:mitochondrial inner membrane"/>
    <property type="evidence" value="ECO:0007669"/>
    <property type="project" value="UniProtKB-SubCell"/>
</dbReference>
<evidence type="ECO:0000256" key="6">
    <source>
        <dbReference type="ARBA" id="ARBA00022448"/>
    </source>
</evidence>
<comment type="subunit">
    <text evidence="4">Mammalian complex I is composed of 45 different subunits.</text>
</comment>
<evidence type="ECO:0000256" key="13">
    <source>
        <dbReference type="ARBA" id="ARBA00023136"/>
    </source>
</evidence>
<comment type="similarity">
    <text evidence="3">Belongs to the complex I LYR family.</text>
</comment>
<dbReference type="OrthoDB" id="13598at2759"/>
<dbReference type="KEGG" id="pvt:110080544"/>
<keyword evidence="7" id="KW-0597">Phosphoprotein</keyword>
<evidence type="ECO:0000256" key="3">
    <source>
        <dbReference type="ARBA" id="ARBA00009508"/>
    </source>
</evidence>
<dbReference type="CTD" id="4715"/>
<evidence type="ECO:0000259" key="16">
    <source>
        <dbReference type="Pfam" id="PF05347"/>
    </source>
</evidence>
<evidence type="ECO:0000256" key="14">
    <source>
        <dbReference type="ARBA" id="ARBA00030192"/>
    </source>
</evidence>